<evidence type="ECO:0000256" key="1">
    <source>
        <dbReference type="ARBA" id="ARBA00004123"/>
    </source>
</evidence>
<evidence type="ECO:0000256" key="6">
    <source>
        <dbReference type="RuleBase" id="RU368003"/>
    </source>
</evidence>
<dbReference type="GO" id="GO:0000460">
    <property type="term" value="P:maturation of 5.8S rRNA"/>
    <property type="evidence" value="ECO:0007669"/>
    <property type="project" value="TreeGrafter"/>
</dbReference>
<proteinExistence type="inferred from homology"/>
<name>A0A0F7SW44_PHARH</name>
<sequence length="291" mass="31762">MPSSSEYESESEDETEALSTTIDELASSLSAFDSEFMNPLLARPLKETLAQMSTEMDKAKLLVNIVYVLLDLIWIYLRTKGIDPESHPVIPELERIKSYFAKVKNAENPEKRRFELDRQAASRFIKSALQSQTQAQRASSSSAGQEPMEIGMQTRFNILKHQEAALREKDGDDDDDDDEVKAEKEVEKEVEIEVVGGDDKKGGKKSKRPRVDAFAGYDDSPSAPVAKATAVDSSASTPASVSSSSSTTTSSKKSSAPKTSSSSLTKSTPTSTSACNSSDKQASKRRKKNTT</sequence>
<reference evidence="8" key="1">
    <citation type="submission" date="2014-08" db="EMBL/GenBank/DDBJ databases">
        <authorList>
            <person name="Sharma Rahul"/>
            <person name="Thines Marco"/>
        </authorList>
    </citation>
    <scope>NUCLEOTIDE SEQUENCE</scope>
</reference>
<organism evidence="8">
    <name type="scientific">Phaffia rhodozyma</name>
    <name type="common">Yeast</name>
    <name type="synonym">Xanthophyllomyces dendrorhous</name>
    <dbReference type="NCBI Taxonomy" id="264483"/>
    <lineage>
        <taxon>Eukaryota</taxon>
        <taxon>Fungi</taxon>
        <taxon>Dikarya</taxon>
        <taxon>Basidiomycota</taxon>
        <taxon>Agaricomycotina</taxon>
        <taxon>Tremellomycetes</taxon>
        <taxon>Cystofilobasidiales</taxon>
        <taxon>Mrakiaceae</taxon>
        <taxon>Phaffia</taxon>
    </lineage>
</organism>
<keyword evidence="5 6" id="KW-0539">Nucleus</keyword>
<feature type="compositionally biased region" description="Low complexity" evidence="7">
    <location>
        <begin position="127"/>
        <end position="143"/>
    </location>
</feature>
<dbReference type="PANTHER" id="PTHR15341:SF3">
    <property type="entry name" value="NUCLEAR NUCLEIC ACID-BINDING PROTEIN C1D"/>
    <property type="match status" value="1"/>
</dbReference>
<dbReference type="GO" id="GO:0010468">
    <property type="term" value="P:regulation of gene expression"/>
    <property type="evidence" value="ECO:0007669"/>
    <property type="project" value="TreeGrafter"/>
</dbReference>
<dbReference type="GO" id="GO:0003677">
    <property type="term" value="F:DNA binding"/>
    <property type="evidence" value="ECO:0007669"/>
    <property type="project" value="UniProtKB-KW"/>
</dbReference>
<feature type="region of interest" description="Disordered" evidence="7">
    <location>
        <begin position="167"/>
        <end position="291"/>
    </location>
</feature>
<feature type="region of interest" description="Disordered" evidence="7">
    <location>
        <begin position="127"/>
        <end position="147"/>
    </location>
</feature>
<comment type="similarity">
    <text evidence="2 6">Belongs to the C1D family.</text>
</comment>
<evidence type="ECO:0000313" key="8">
    <source>
        <dbReference type="EMBL" id="CED84258.1"/>
    </source>
</evidence>
<keyword evidence="8" id="KW-0238">DNA-binding</keyword>
<keyword evidence="4 6" id="KW-0694">RNA-binding</keyword>
<evidence type="ECO:0000256" key="2">
    <source>
        <dbReference type="ARBA" id="ARBA00009154"/>
    </source>
</evidence>
<protein>
    <recommendedName>
        <fullName evidence="6">Exosome complex protein</fullName>
    </recommendedName>
</protein>
<dbReference type="Pfam" id="PF04000">
    <property type="entry name" value="Sas10_Utp3"/>
    <property type="match status" value="1"/>
</dbReference>
<dbReference type="InterPro" id="IPR011082">
    <property type="entry name" value="Exosome-assoc_fac/DNA_repair"/>
</dbReference>
<feature type="compositionally biased region" description="Basic and acidic residues" evidence="7">
    <location>
        <begin position="181"/>
        <end position="201"/>
    </location>
</feature>
<accession>A0A0F7SW44</accession>
<comment type="function">
    <text evidence="6">Required for exosome-dependent processing of pre-rRNA and small nucleolar RNA (snRNA) precursors. Involved in processing of 35S pre-rRNA at the A0, A1 and A2 sites.</text>
</comment>
<dbReference type="GO" id="GO:0000178">
    <property type="term" value="C:exosome (RNase complex)"/>
    <property type="evidence" value="ECO:0007669"/>
    <property type="project" value="TreeGrafter"/>
</dbReference>
<evidence type="ECO:0000256" key="3">
    <source>
        <dbReference type="ARBA" id="ARBA00022552"/>
    </source>
</evidence>
<evidence type="ECO:0000256" key="7">
    <source>
        <dbReference type="SAM" id="MobiDB-lite"/>
    </source>
</evidence>
<comment type="subcellular location">
    <subcellularLocation>
        <location evidence="1 6">Nucleus</location>
    </subcellularLocation>
</comment>
<dbReference type="PANTHER" id="PTHR15341">
    <property type="entry name" value="SUN-COR STEROID HORMONE RECEPTOR CO-REPRESSOR"/>
    <property type="match status" value="1"/>
</dbReference>
<evidence type="ECO:0000256" key="5">
    <source>
        <dbReference type="ARBA" id="ARBA00023242"/>
    </source>
</evidence>
<feature type="compositionally biased region" description="Low complexity" evidence="7">
    <location>
        <begin position="233"/>
        <end position="274"/>
    </location>
</feature>
<keyword evidence="3 6" id="KW-0698">rRNA processing</keyword>
<evidence type="ECO:0000256" key="4">
    <source>
        <dbReference type="ARBA" id="ARBA00022884"/>
    </source>
</evidence>
<dbReference type="InterPro" id="IPR007146">
    <property type="entry name" value="Sas10/Utp3/C1D"/>
</dbReference>
<dbReference type="GO" id="GO:0005730">
    <property type="term" value="C:nucleolus"/>
    <property type="evidence" value="ECO:0007669"/>
    <property type="project" value="TreeGrafter"/>
</dbReference>
<feature type="compositionally biased region" description="Acidic residues" evidence="7">
    <location>
        <begin position="171"/>
        <end position="180"/>
    </location>
</feature>
<dbReference type="GO" id="GO:0003723">
    <property type="term" value="F:RNA binding"/>
    <property type="evidence" value="ECO:0007669"/>
    <property type="project" value="UniProtKB-UniRule"/>
</dbReference>
<dbReference type="AlphaFoldDB" id="A0A0F7SW44"/>
<dbReference type="EMBL" id="LN483157">
    <property type="protein sequence ID" value="CED84258.1"/>
    <property type="molecule type" value="Genomic_DNA"/>
</dbReference>